<dbReference type="AlphaFoldDB" id="A0A1F4Q0F2"/>
<keyword evidence="9 11" id="KW-0238">DNA-binding</keyword>
<evidence type="ECO:0000256" key="3">
    <source>
        <dbReference type="ARBA" id="ARBA00022763"/>
    </source>
</evidence>
<dbReference type="GO" id="GO:0140664">
    <property type="term" value="F:ATP-dependent DNA damage sensor activity"/>
    <property type="evidence" value="ECO:0007669"/>
    <property type="project" value="InterPro"/>
</dbReference>
<dbReference type="GO" id="GO:0016787">
    <property type="term" value="F:hydrolase activity"/>
    <property type="evidence" value="ECO:0007669"/>
    <property type="project" value="UniProtKB-KW"/>
</dbReference>
<feature type="binding site" evidence="11">
    <location>
        <begin position="98"/>
        <end position="105"/>
    </location>
    <ligand>
        <name>ATP</name>
        <dbReference type="ChEBI" id="CHEBI:30616"/>
    </ligand>
</feature>
<dbReference type="PANTHER" id="PTHR32472:SF10">
    <property type="entry name" value="DNA REPAIR PROTEIN RADA-LIKE PROTEIN"/>
    <property type="match status" value="1"/>
</dbReference>
<dbReference type="HAMAP" id="MF_01498">
    <property type="entry name" value="RadA_bact"/>
    <property type="match status" value="1"/>
</dbReference>
<dbReference type="GO" id="GO:0008270">
    <property type="term" value="F:zinc ion binding"/>
    <property type="evidence" value="ECO:0007669"/>
    <property type="project" value="UniProtKB-KW"/>
</dbReference>
<feature type="region of interest" description="Lon-protease-like" evidence="11">
    <location>
        <begin position="353"/>
        <end position="455"/>
    </location>
</feature>
<keyword evidence="10 11" id="KW-0234">DNA repair</keyword>
<evidence type="ECO:0000256" key="10">
    <source>
        <dbReference type="ARBA" id="ARBA00023204"/>
    </source>
</evidence>
<dbReference type="Proteomes" id="UP000178724">
    <property type="component" value="Unassembled WGS sequence"/>
</dbReference>
<dbReference type="InterPro" id="IPR003593">
    <property type="entry name" value="AAA+_ATPase"/>
</dbReference>
<comment type="function">
    <text evidence="13">DNA-dependent ATPase involved in processing of recombination intermediates, plays a role in repairing DNA breaks. Stimulates the branch migration of RecA-mediated strand transfer reactions, allowing the 3' invading strand to extend heteroduplex DNA faster. Binds ssDNA in the presence of ADP but not other nucleotides, has ATPase activity that is stimulated by ssDNA and various branched DNA structures, but inhibited by SSB. Does not have RecA's homology-searching function.</text>
</comment>
<proteinExistence type="inferred from homology"/>
<dbReference type="InterPro" id="IPR027417">
    <property type="entry name" value="P-loop_NTPase"/>
</dbReference>
<dbReference type="PROSITE" id="PS50162">
    <property type="entry name" value="RECA_2"/>
    <property type="match status" value="1"/>
</dbReference>
<dbReference type="CDD" id="cd01121">
    <property type="entry name" value="RadA_SMS_N"/>
    <property type="match status" value="1"/>
</dbReference>
<dbReference type="NCBIfam" id="TIGR00416">
    <property type="entry name" value="sms"/>
    <property type="match status" value="1"/>
</dbReference>
<dbReference type="InterPro" id="IPR004504">
    <property type="entry name" value="DNA_repair_RadA"/>
</dbReference>
<organism evidence="15 16">
    <name type="scientific">candidate division WOR-1 bacterium RIFCSPHIGHO2_01_FULL_53_15</name>
    <dbReference type="NCBI Taxonomy" id="1802564"/>
    <lineage>
        <taxon>Bacteria</taxon>
        <taxon>Bacillati</taxon>
        <taxon>Saganbacteria</taxon>
    </lineage>
</organism>
<comment type="similarity">
    <text evidence="11 13">Belongs to the RecA family. RadA subfamily.</text>
</comment>
<comment type="domain">
    <text evidence="11">The middle region has homology to RecA with ATPase motifs including the RadA KNRFG motif, while the C-terminus is homologous to Lon protease.</text>
</comment>
<evidence type="ECO:0000256" key="12">
    <source>
        <dbReference type="NCBIfam" id="TIGR00416"/>
    </source>
</evidence>
<evidence type="ECO:0000256" key="9">
    <source>
        <dbReference type="ARBA" id="ARBA00023125"/>
    </source>
</evidence>
<evidence type="ECO:0000256" key="7">
    <source>
        <dbReference type="ARBA" id="ARBA00022840"/>
    </source>
</evidence>
<dbReference type="InterPro" id="IPR020568">
    <property type="entry name" value="Ribosomal_Su5_D2-typ_SF"/>
</dbReference>
<evidence type="ECO:0000256" key="1">
    <source>
        <dbReference type="ARBA" id="ARBA00022723"/>
    </source>
</evidence>
<keyword evidence="6 13" id="KW-0862">Zinc</keyword>
<evidence type="ECO:0000313" key="15">
    <source>
        <dbReference type="EMBL" id="OGB89340.1"/>
    </source>
</evidence>
<dbReference type="SUPFAM" id="SSF54211">
    <property type="entry name" value="Ribosomal protein S5 domain 2-like"/>
    <property type="match status" value="1"/>
</dbReference>
<dbReference type="Pfam" id="PF18073">
    <property type="entry name" value="Zn_ribbon_LapB"/>
    <property type="match status" value="1"/>
</dbReference>
<reference evidence="15 16" key="1">
    <citation type="journal article" date="2016" name="Nat. Commun.">
        <title>Thousands of microbial genomes shed light on interconnected biogeochemical processes in an aquifer system.</title>
        <authorList>
            <person name="Anantharaman K."/>
            <person name="Brown C.T."/>
            <person name="Hug L.A."/>
            <person name="Sharon I."/>
            <person name="Castelle C.J."/>
            <person name="Probst A.J."/>
            <person name="Thomas B.C."/>
            <person name="Singh A."/>
            <person name="Wilkins M.J."/>
            <person name="Karaoz U."/>
            <person name="Brodie E.L."/>
            <person name="Williams K.H."/>
            <person name="Hubbard S.S."/>
            <person name="Banfield J.F."/>
        </authorList>
    </citation>
    <scope>NUCLEOTIDE SEQUENCE [LARGE SCALE GENOMIC DNA]</scope>
</reference>
<evidence type="ECO:0000256" key="2">
    <source>
        <dbReference type="ARBA" id="ARBA00022741"/>
    </source>
</evidence>
<keyword evidence="5" id="KW-0378">Hydrolase</keyword>
<evidence type="ECO:0000259" key="14">
    <source>
        <dbReference type="PROSITE" id="PS50162"/>
    </source>
</evidence>
<dbReference type="InterPro" id="IPR014721">
    <property type="entry name" value="Ribsml_uS5_D2-typ_fold_subgr"/>
</dbReference>
<keyword evidence="7 11" id="KW-0067">ATP-binding</keyword>
<sequence length="455" mass="49628">MASKPETHFLCQSCGNEFPRWYGQCPVCGEWNTLTEELQTSRSKLQNKSQIQNPKQEKPTPITEIDFNNEERMATGMGELDRVLGGGMVAGSVVLVAGEPGIGKSTMMLQAAEALAKNSKVLYVSGEESAKQIRLRAERLGTLSKTLILYPETDLFAIERAIEEVKPQFVVIDSIQTIFRDDVASAASSVAQVRECAAYLVRIAKSTGIPIFIVGHVTKEGTVAGPRVLEHVVDTVLYFEGEQHKQYRLLRATKNRFGSTNEVGIFEMKERGLVEVANPSEVFLSERPEKSPGSVITAAIEGTRPLLVEIQALVAPTKMAYPIRKATGVDYNRVAIVIAVLERHLGFKLSSMDIYVNAAGGVRTVEPAIDLPIALAIASGYKNRPIDQKALAIGEIGLAGELRSVNHAEQRVREAEKLGFQTVYLPNANLKELKKAKIKLDGAAGIKDALTASLQ</sequence>
<evidence type="ECO:0000313" key="16">
    <source>
        <dbReference type="Proteomes" id="UP000178724"/>
    </source>
</evidence>
<dbReference type="GO" id="GO:0005829">
    <property type="term" value="C:cytosol"/>
    <property type="evidence" value="ECO:0007669"/>
    <property type="project" value="TreeGrafter"/>
</dbReference>
<dbReference type="EMBL" id="METM01000027">
    <property type="protein sequence ID" value="OGB89340.1"/>
    <property type="molecule type" value="Genomic_DNA"/>
</dbReference>
<dbReference type="Pfam" id="PF13481">
    <property type="entry name" value="AAA_25"/>
    <property type="match status" value="1"/>
</dbReference>
<dbReference type="PRINTS" id="PR01874">
    <property type="entry name" value="DNAREPAIRADA"/>
</dbReference>
<name>A0A1F4Q0F2_UNCSA</name>
<feature type="short sequence motif" description="RadA KNRFG motif" evidence="11">
    <location>
        <begin position="254"/>
        <end position="258"/>
    </location>
</feature>
<keyword evidence="3 11" id="KW-0227">DNA damage</keyword>
<keyword evidence="1 11" id="KW-0479">Metal-binding</keyword>
<evidence type="ECO:0000256" key="5">
    <source>
        <dbReference type="ARBA" id="ARBA00022801"/>
    </source>
</evidence>
<comment type="function">
    <text evidence="11">Plays a role in repairing double-strand DNA breaks, probably involving stabilizing or processing branched DNA or blocked replication forks.</text>
</comment>
<dbReference type="PANTHER" id="PTHR32472">
    <property type="entry name" value="DNA REPAIR PROTEIN RADA"/>
    <property type="match status" value="1"/>
</dbReference>
<dbReference type="SUPFAM" id="SSF52540">
    <property type="entry name" value="P-loop containing nucleoside triphosphate hydrolases"/>
    <property type="match status" value="1"/>
</dbReference>
<dbReference type="FunFam" id="3.40.50.300:FF:000050">
    <property type="entry name" value="DNA repair protein RadA"/>
    <property type="match status" value="1"/>
</dbReference>
<evidence type="ECO:0000256" key="6">
    <source>
        <dbReference type="ARBA" id="ARBA00022833"/>
    </source>
</evidence>
<evidence type="ECO:0000256" key="8">
    <source>
        <dbReference type="ARBA" id="ARBA00023016"/>
    </source>
</evidence>
<dbReference type="SMART" id="SM00382">
    <property type="entry name" value="AAA"/>
    <property type="match status" value="1"/>
</dbReference>
<evidence type="ECO:0000256" key="13">
    <source>
        <dbReference type="RuleBase" id="RU003555"/>
    </source>
</evidence>
<dbReference type="InterPro" id="IPR020588">
    <property type="entry name" value="RecA_ATP-bd"/>
</dbReference>
<feature type="domain" description="RecA family profile 1" evidence="14">
    <location>
        <begin position="69"/>
        <end position="217"/>
    </location>
</feature>
<dbReference type="GO" id="GO:0003684">
    <property type="term" value="F:damaged DNA binding"/>
    <property type="evidence" value="ECO:0007669"/>
    <property type="project" value="InterPro"/>
</dbReference>
<dbReference type="Gene3D" id="3.30.230.10">
    <property type="match status" value="1"/>
</dbReference>
<gene>
    <name evidence="11" type="primary">radA</name>
    <name evidence="15" type="ORF">A2625_03910</name>
</gene>
<dbReference type="InterPro" id="IPR041166">
    <property type="entry name" value="Rubredoxin_2"/>
</dbReference>
<accession>A0A1F4Q0F2</accession>
<dbReference type="GO" id="GO:0000725">
    <property type="term" value="P:recombinational repair"/>
    <property type="evidence" value="ECO:0007669"/>
    <property type="project" value="UniProtKB-UniRule"/>
</dbReference>
<evidence type="ECO:0000256" key="11">
    <source>
        <dbReference type="HAMAP-Rule" id="MF_01498"/>
    </source>
</evidence>
<keyword evidence="2 11" id="KW-0547">Nucleotide-binding</keyword>
<evidence type="ECO:0000256" key="4">
    <source>
        <dbReference type="ARBA" id="ARBA00022771"/>
    </source>
</evidence>
<keyword evidence="4 13" id="KW-0863">Zinc-finger</keyword>
<protein>
    <recommendedName>
        <fullName evidence="11 12">DNA repair protein RadA</fullName>
    </recommendedName>
</protein>
<dbReference type="Pfam" id="PF13541">
    <property type="entry name" value="ChlI"/>
    <property type="match status" value="1"/>
</dbReference>
<dbReference type="GO" id="GO:0005524">
    <property type="term" value="F:ATP binding"/>
    <property type="evidence" value="ECO:0007669"/>
    <property type="project" value="UniProtKB-UniRule"/>
</dbReference>
<keyword evidence="8 11" id="KW-0346">Stress response</keyword>
<dbReference type="Gene3D" id="3.40.50.300">
    <property type="entry name" value="P-loop containing nucleotide triphosphate hydrolases"/>
    <property type="match status" value="1"/>
</dbReference>
<comment type="caution">
    <text evidence="15">The sequence shown here is derived from an EMBL/GenBank/DDBJ whole genome shotgun (WGS) entry which is preliminary data.</text>
</comment>